<dbReference type="GO" id="GO:0006352">
    <property type="term" value="P:DNA-templated transcription initiation"/>
    <property type="evidence" value="ECO:0007669"/>
    <property type="project" value="InterPro"/>
</dbReference>
<sequence>MDRKTLKQYRALKKELVLIDQGIERLQERAKNIPTVMGKVTGSSHDWPYIETHYPVYIDEPKEADEIDRRLRIKRLRQEEVSRLATEIEEFIAEIPDSVDRQIFEMCFLQGKTHREIAETLGYSRGRVTQRISEILKD</sequence>
<feature type="domain" description="RNA polymerase sigma-70 region 4" evidence="1">
    <location>
        <begin position="100"/>
        <end position="137"/>
    </location>
</feature>
<dbReference type="Gene3D" id="1.10.10.10">
    <property type="entry name" value="Winged helix-like DNA-binding domain superfamily/Winged helix DNA-binding domain"/>
    <property type="match status" value="1"/>
</dbReference>
<dbReference type="InterPro" id="IPR036388">
    <property type="entry name" value="WH-like_DNA-bd_sf"/>
</dbReference>
<dbReference type="GO" id="GO:0003700">
    <property type="term" value="F:DNA-binding transcription factor activity"/>
    <property type="evidence" value="ECO:0007669"/>
    <property type="project" value="InterPro"/>
</dbReference>
<organism evidence="2 3">
    <name type="scientific">Candidatus Enterocloster faecavium</name>
    <dbReference type="NCBI Taxonomy" id="2838560"/>
    <lineage>
        <taxon>Bacteria</taxon>
        <taxon>Bacillati</taxon>
        <taxon>Bacillota</taxon>
        <taxon>Clostridia</taxon>
        <taxon>Lachnospirales</taxon>
        <taxon>Lachnospiraceae</taxon>
        <taxon>Enterocloster</taxon>
    </lineage>
</organism>
<evidence type="ECO:0000313" key="3">
    <source>
        <dbReference type="Proteomes" id="UP000886804"/>
    </source>
</evidence>
<comment type="caution">
    <text evidence="2">The sequence shown here is derived from an EMBL/GenBank/DDBJ whole genome shotgun (WGS) entry which is preliminary data.</text>
</comment>
<name>A0A9D2L613_9FIRM</name>
<reference evidence="2" key="2">
    <citation type="submission" date="2021-04" db="EMBL/GenBank/DDBJ databases">
        <authorList>
            <person name="Gilroy R."/>
        </authorList>
    </citation>
    <scope>NUCLEOTIDE SEQUENCE</scope>
    <source>
        <strain evidence="2">CHK188-4685</strain>
    </source>
</reference>
<dbReference type="EMBL" id="DWYS01000028">
    <property type="protein sequence ID" value="HJB06658.1"/>
    <property type="molecule type" value="Genomic_DNA"/>
</dbReference>
<reference evidence="2" key="1">
    <citation type="journal article" date="2021" name="PeerJ">
        <title>Extensive microbial diversity within the chicken gut microbiome revealed by metagenomics and culture.</title>
        <authorList>
            <person name="Gilroy R."/>
            <person name="Ravi A."/>
            <person name="Getino M."/>
            <person name="Pursley I."/>
            <person name="Horton D.L."/>
            <person name="Alikhan N.F."/>
            <person name="Baker D."/>
            <person name="Gharbi K."/>
            <person name="Hall N."/>
            <person name="Watson M."/>
            <person name="Adriaenssens E.M."/>
            <person name="Foster-Nyarko E."/>
            <person name="Jarju S."/>
            <person name="Secka A."/>
            <person name="Antonio M."/>
            <person name="Oren A."/>
            <person name="Chaudhuri R.R."/>
            <person name="La Ragione R."/>
            <person name="Hildebrand F."/>
            <person name="Pallen M.J."/>
        </authorList>
    </citation>
    <scope>NUCLEOTIDE SEQUENCE</scope>
    <source>
        <strain evidence="2">CHK188-4685</strain>
    </source>
</reference>
<dbReference type="Pfam" id="PF04545">
    <property type="entry name" value="Sigma70_r4"/>
    <property type="match status" value="1"/>
</dbReference>
<proteinExistence type="predicted"/>
<evidence type="ECO:0000259" key="1">
    <source>
        <dbReference type="Pfam" id="PF04545"/>
    </source>
</evidence>
<protein>
    <submittedName>
        <fullName evidence="2">Sigma-70 family RNA polymerase sigma factor</fullName>
    </submittedName>
</protein>
<evidence type="ECO:0000313" key="2">
    <source>
        <dbReference type="EMBL" id="HJB06658.1"/>
    </source>
</evidence>
<dbReference type="Proteomes" id="UP000886804">
    <property type="component" value="Unassembled WGS sequence"/>
</dbReference>
<dbReference type="AlphaFoldDB" id="A0A9D2L613"/>
<dbReference type="SUPFAM" id="SSF88659">
    <property type="entry name" value="Sigma3 and sigma4 domains of RNA polymerase sigma factors"/>
    <property type="match status" value="1"/>
</dbReference>
<gene>
    <name evidence="2" type="ORF">H9716_02195</name>
</gene>
<dbReference type="InterPro" id="IPR013324">
    <property type="entry name" value="RNA_pol_sigma_r3/r4-like"/>
</dbReference>
<dbReference type="InterPro" id="IPR007630">
    <property type="entry name" value="RNA_pol_sigma70_r4"/>
</dbReference>
<accession>A0A9D2L613</accession>